<dbReference type="AlphaFoldDB" id="A0A1J5PYY3"/>
<sequence length="49" mass="5125">MISRLPYSCPEIVIGCILRSAGMLTQYANQPGACVTTGIGSTALITVPR</sequence>
<reference evidence="1" key="1">
    <citation type="submission" date="2016-10" db="EMBL/GenBank/DDBJ databases">
        <title>Sequence of Gallionella enrichment culture.</title>
        <authorList>
            <person name="Poehlein A."/>
            <person name="Muehling M."/>
            <person name="Daniel R."/>
        </authorList>
    </citation>
    <scope>NUCLEOTIDE SEQUENCE</scope>
</reference>
<proteinExistence type="predicted"/>
<comment type="caution">
    <text evidence="1">The sequence shown here is derived from an EMBL/GenBank/DDBJ whole genome shotgun (WGS) entry which is preliminary data.</text>
</comment>
<accession>A0A1J5PYY3</accession>
<protein>
    <submittedName>
        <fullName evidence="1">Uncharacterized protein</fullName>
    </submittedName>
</protein>
<evidence type="ECO:0000313" key="1">
    <source>
        <dbReference type="EMBL" id="OIQ68853.1"/>
    </source>
</evidence>
<name>A0A1J5PYY3_9ZZZZ</name>
<dbReference type="EMBL" id="MLJW01005063">
    <property type="protein sequence ID" value="OIQ68853.1"/>
    <property type="molecule type" value="Genomic_DNA"/>
</dbReference>
<gene>
    <name evidence="1" type="ORF">GALL_495500</name>
</gene>
<organism evidence="1">
    <name type="scientific">mine drainage metagenome</name>
    <dbReference type="NCBI Taxonomy" id="410659"/>
    <lineage>
        <taxon>unclassified sequences</taxon>
        <taxon>metagenomes</taxon>
        <taxon>ecological metagenomes</taxon>
    </lineage>
</organism>